<feature type="domain" description="DUF5672" evidence="1">
    <location>
        <begin position="108"/>
        <end position="243"/>
    </location>
</feature>
<name>A0AAD5TU64_9FUNG</name>
<protein>
    <recommendedName>
        <fullName evidence="1">DUF5672 domain-containing protein</fullName>
    </recommendedName>
</protein>
<sequence>MVAFPATRNRRSRTMQVLALLILALLTLVVHHRVRRHRQPKTVAVIVEGRNFPNVTPLILHFAGFLGPAWPIHIFHSESNAALFTSSGAIAGHVRRGGIVLHPLPTKTLNFTTHVEVSRFLATDVLWKSLLPATHALMFQTDSMLCSASPHRPEDFLQYSFIGAPIAARHGSGFNGGISIRHIPSLLRVIDTYEWTTADPEDQWFSNNIPRLENPPAPPIPTMQQALEFGVESVWADRPMAFHQPKRWNENRMPQIMDYCPELALAEDGILWKIDP</sequence>
<comment type="caution">
    <text evidence="2">The sequence shown here is derived from an EMBL/GenBank/DDBJ whole genome shotgun (WGS) entry which is preliminary data.</text>
</comment>
<organism evidence="2 3">
    <name type="scientific">Geranomyces variabilis</name>
    <dbReference type="NCBI Taxonomy" id="109894"/>
    <lineage>
        <taxon>Eukaryota</taxon>
        <taxon>Fungi</taxon>
        <taxon>Fungi incertae sedis</taxon>
        <taxon>Chytridiomycota</taxon>
        <taxon>Chytridiomycota incertae sedis</taxon>
        <taxon>Chytridiomycetes</taxon>
        <taxon>Spizellomycetales</taxon>
        <taxon>Powellomycetaceae</taxon>
        <taxon>Geranomyces</taxon>
    </lineage>
</organism>
<keyword evidence="3" id="KW-1185">Reference proteome</keyword>
<dbReference type="EMBL" id="JADGJQ010000002">
    <property type="protein sequence ID" value="KAJ3184932.1"/>
    <property type="molecule type" value="Genomic_DNA"/>
</dbReference>
<gene>
    <name evidence="2" type="ORF">HDU87_002496</name>
</gene>
<dbReference type="InterPro" id="IPR043729">
    <property type="entry name" value="DUF5672"/>
</dbReference>
<proteinExistence type="predicted"/>
<dbReference type="Proteomes" id="UP001212152">
    <property type="component" value="Unassembled WGS sequence"/>
</dbReference>
<accession>A0AAD5TU64</accession>
<evidence type="ECO:0000313" key="3">
    <source>
        <dbReference type="Proteomes" id="UP001212152"/>
    </source>
</evidence>
<dbReference type="AlphaFoldDB" id="A0AAD5TU64"/>
<dbReference type="Pfam" id="PF18922">
    <property type="entry name" value="DUF5672"/>
    <property type="match status" value="1"/>
</dbReference>
<evidence type="ECO:0000259" key="1">
    <source>
        <dbReference type="Pfam" id="PF18922"/>
    </source>
</evidence>
<reference evidence="2" key="1">
    <citation type="submission" date="2020-05" db="EMBL/GenBank/DDBJ databases">
        <title>Phylogenomic resolution of chytrid fungi.</title>
        <authorList>
            <person name="Stajich J.E."/>
            <person name="Amses K."/>
            <person name="Simmons R."/>
            <person name="Seto K."/>
            <person name="Myers J."/>
            <person name="Bonds A."/>
            <person name="Quandt C.A."/>
            <person name="Barry K."/>
            <person name="Liu P."/>
            <person name="Grigoriev I."/>
            <person name="Longcore J.E."/>
            <person name="James T.Y."/>
        </authorList>
    </citation>
    <scope>NUCLEOTIDE SEQUENCE</scope>
    <source>
        <strain evidence="2">JEL0379</strain>
    </source>
</reference>
<evidence type="ECO:0000313" key="2">
    <source>
        <dbReference type="EMBL" id="KAJ3184932.1"/>
    </source>
</evidence>